<accession>E9AEF4</accession>
<dbReference type="HOGENOM" id="CLU_514353_0_0_1"/>
<dbReference type="OMA" id="ECEVPHC"/>
<evidence type="ECO:0000313" key="5">
    <source>
        <dbReference type="Proteomes" id="UP000000542"/>
    </source>
</evidence>
<reference evidence="4 5" key="2">
    <citation type="journal article" date="2011" name="Genome Res.">
        <title>Chromosome and gene copy number variation allow major structural change between species and strains of Leishmania.</title>
        <authorList>
            <person name="Rogers M.B."/>
            <person name="Hilley J.D."/>
            <person name="Dickens N.J."/>
            <person name="Wilkes J."/>
            <person name="Bates P.A."/>
            <person name="Depledge D.P."/>
            <person name="Harris D."/>
            <person name="Her Y."/>
            <person name="Herzyk P."/>
            <person name="Imamura H."/>
            <person name="Otto T.D."/>
            <person name="Sanders M."/>
            <person name="Seeger K."/>
            <person name="Dujardin J.C."/>
            <person name="Berriman M."/>
            <person name="Smith D.F."/>
            <person name="Hertz-Fowler C."/>
            <person name="Mottram J.C."/>
        </authorList>
    </citation>
    <scope>NUCLEOTIDE SEQUENCE [LARGE SCALE GENOMIC DNA]</scope>
    <source>
        <strain evidence="5">MHOM/IL/81/Friedlin</strain>
    </source>
</reference>
<protein>
    <recommendedName>
        <fullName evidence="6">Surface antigen protein 2</fullName>
    </recommendedName>
</protein>
<keyword evidence="5" id="KW-1185">Reference proteome</keyword>
<dbReference type="PANTHER" id="PTHR47988">
    <property type="entry name" value="SOMATIC EMBRYOGENESIS RECEPTOR KINASE 1"/>
    <property type="match status" value="1"/>
</dbReference>
<dbReference type="GeneID" id="12981437"/>
<dbReference type="InParanoid" id="E9AEF4"/>
<dbReference type="KEGG" id="lma:LMJF_31_1445"/>
<evidence type="ECO:0000256" key="1">
    <source>
        <dbReference type="ARBA" id="ARBA00022729"/>
    </source>
</evidence>
<dbReference type="VEuPathDB" id="TriTrypDB:LMJLV39_310022100"/>
<dbReference type="EMBL" id="FR796427">
    <property type="protein sequence ID" value="CBZ05863.1"/>
    <property type="molecule type" value="Genomic_DNA"/>
</dbReference>
<gene>
    <name evidence="4" type="ORF">LMJF_31_1445</name>
</gene>
<dbReference type="InterPro" id="IPR032675">
    <property type="entry name" value="LRR_dom_sf"/>
</dbReference>
<dbReference type="eggNOG" id="ENOG502SIQJ">
    <property type="taxonomic scope" value="Eukaryota"/>
</dbReference>
<feature type="chain" id="PRO_5003236034" description="Surface antigen protein 2" evidence="3">
    <location>
        <begin position="31"/>
        <end position="460"/>
    </location>
</feature>
<evidence type="ECO:0008006" key="6">
    <source>
        <dbReference type="Google" id="ProtNLM"/>
    </source>
</evidence>
<proteinExistence type="predicted"/>
<dbReference type="Gene3D" id="3.80.10.10">
    <property type="entry name" value="Ribonuclease Inhibitor"/>
    <property type="match status" value="1"/>
</dbReference>
<sequence length="460" mass="48370">MLRCLTCAFLTAALGVFFVQLGSDAAMAHAAEDTPLSLQIEKARFSDAEPRYSFTSVQKLNTLKVLQAFAGAMPSLGWTGTDFCKWASVTCYQSTVLFTVSGTSVKGTLPDLPDAVDYSHVMITAINLFDQKSSISGTLPSSWGKLQHLVTLNMGSTSVSGTLPASWGSLRAVTFISLPKTSISGSLPASWRSMSSLATLILYDTQLSGALPPAWSSMASMGILQLHQNRFTGSLPASWAQMPELRRLSLIANNFCGCVPDSWRRASFRVTVDPQNYAANCATANSCDPTTTTTEAPTTTTTEAPTTTTTEAPTTTTTEAPTTTTTEAPTTTTTEAPTTTTTEAPTTTTTEAPTTTTTEAPTTTTTEAPTTTTTEAPTTTTTEAPTTTTTEAPSECEVPHCITCVRGNPTRCDVCASGYMVTAAQWCMKRPSADLASSPSMTAFNAAASLGVLAAVLLSM</sequence>
<dbReference type="VEuPathDB" id="TriTrypDB:LMJFC_310024400"/>
<dbReference type="GO" id="GO:0004672">
    <property type="term" value="F:protein kinase activity"/>
    <property type="evidence" value="ECO:0000318"/>
    <property type="project" value="GO_Central"/>
</dbReference>
<reference evidence="4 5" key="1">
    <citation type="journal article" date="2005" name="Science">
        <title>The genome of the kinetoplastid parasite, Leishmania major.</title>
        <authorList>
            <person name="Ivens A.C."/>
            <person name="Peacock C.S."/>
            <person name="Worthey E.A."/>
            <person name="Murphy L."/>
            <person name="Aggarwal G."/>
            <person name="Berriman M."/>
            <person name="Sisk E."/>
            <person name="Rajandream M.A."/>
            <person name="Adlem E."/>
            <person name="Aert R."/>
            <person name="Anupama A."/>
            <person name="Apostolou Z."/>
            <person name="Attipoe P."/>
            <person name="Bason N."/>
            <person name="Bauser C."/>
            <person name="Beck A."/>
            <person name="Beverley S.M."/>
            <person name="Bianchettin G."/>
            <person name="Borzym K."/>
            <person name="Bothe G."/>
            <person name="Bruschi C.V."/>
            <person name="Collins M."/>
            <person name="Cadag E."/>
            <person name="Ciarloni L."/>
            <person name="Clayton C."/>
            <person name="Coulson R.M."/>
            <person name="Cronin A."/>
            <person name="Cruz A.K."/>
            <person name="Davies R.M."/>
            <person name="De Gaudenzi J."/>
            <person name="Dobson D.E."/>
            <person name="Duesterhoeft A."/>
            <person name="Fazelina G."/>
            <person name="Fosker N."/>
            <person name="Frasch A.C."/>
            <person name="Fraser A."/>
            <person name="Fuchs M."/>
            <person name="Gabel C."/>
            <person name="Goble A."/>
            <person name="Goffeau A."/>
            <person name="Harris D."/>
            <person name="Hertz-Fowler C."/>
            <person name="Hilbert H."/>
            <person name="Horn D."/>
            <person name="Huang Y."/>
            <person name="Klages S."/>
            <person name="Knights A."/>
            <person name="Kube M."/>
            <person name="Larke N."/>
            <person name="Litvin L."/>
            <person name="Lord A."/>
            <person name="Louie T."/>
            <person name="Marra M."/>
            <person name="Masuy D."/>
            <person name="Matthews K."/>
            <person name="Michaeli S."/>
            <person name="Mottram J.C."/>
            <person name="Muller-Auer S."/>
            <person name="Munden H."/>
            <person name="Nelson S."/>
            <person name="Norbertczak H."/>
            <person name="Oliver K."/>
            <person name="O'neil S."/>
            <person name="Pentony M."/>
            <person name="Pohl T.M."/>
            <person name="Price C."/>
            <person name="Purnelle B."/>
            <person name="Quail M.A."/>
            <person name="Rabbinowitsch E."/>
            <person name="Reinhardt R."/>
            <person name="Rieger M."/>
            <person name="Rinta J."/>
            <person name="Robben J."/>
            <person name="Robertson L."/>
            <person name="Ruiz J.C."/>
            <person name="Rutter S."/>
            <person name="Saunders D."/>
            <person name="Schafer M."/>
            <person name="Schein J."/>
            <person name="Schwartz D.C."/>
            <person name="Seeger K."/>
            <person name="Seyler A."/>
            <person name="Sharp S."/>
            <person name="Shin H."/>
            <person name="Sivam D."/>
            <person name="Squares R."/>
            <person name="Squares S."/>
            <person name="Tosato V."/>
            <person name="Vogt C."/>
            <person name="Volckaert G."/>
            <person name="Wambutt R."/>
            <person name="Warren T."/>
            <person name="Wedler H."/>
            <person name="Woodward J."/>
            <person name="Zhou S."/>
            <person name="Zimmermann W."/>
            <person name="Smith D.F."/>
            <person name="Blackwell J.M."/>
            <person name="Stuart K.D."/>
            <person name="Barrell B."/>
            <person name="Myler P.J."/>
        </authorList>
    </citation>
    <scope>NUCLEOTIDE SEQUENCE [LARGE SCALE GENOMIC DNA]</scope>
    <source>
        <strain evidence="5">MHOM/IL/81/Friedlin</strain>
    </source>
</reference>
<evidence type="ECO:0000256" key="3">
    <source>
        <dbReference type="SAM" id="SignalP"/>
    </source>
</evidence>
<evidence type="ECO:0000256" key="2">
    <source>
        <dbReference type="SAM" id="MobiDB-lite"/>
    </source>
</evidence>
<dbReference type="AlphaFoldDB" id="E9AEF4"/>
<keyword evidence="1 3" id="KW-0732">Signal</keyword>
<feature type="region of interest" description="Disordered" evidence="2">
    <location>
        <begin position="280"/>
        <end position="392"/>
    </location>
</feature>
<feature type="compositionally biased region" description="Low complexity" evidence="2">
    <location>
        <begin position="289"/>
        <end position="392"/>
    </location>
</feature>
<name>E9AEF4_LEIMA</name>
<organism evidence="4 5">
    <name type="scientific">Leishmania major</name>
    <dbReference type="NCBI Taxonomy" id="5664"/>
    <lineage>
        <taxon>Eukaryota</taxon>
        <taxon>Discoba</taxon>
        <taxon>Euglenozoa</taxon>
        <taxon>Kinetoplastea</taxon>
        <taxon>Metakinetoplastina</taxon>
        <taxon>Trypanosomatida</taxon>
        <taxon>Trypanosomatidae</taxon>
        <taxon>Leishmaniinae</taxon>
        <taxon>Leishmania</taxon>
    </lineage>
</organism>
<dbReference type="SUPFAM" id="SSF52058">
    <property type="entry name" value="L domain-like"/>
    <property type="match status" value="1"/>
</dbReference>
<dbReference type="RefSeq" id="XP_003722374.1">
    <property type="nucleotide sequence ID" value="XM_003722326.1"/>
</dbReference>
<evidence type="ECO:0000313" key="4">
    <source>
        <dbReference type="EMBL" id="CBZ05863.1"/>
    </source>
</evidence>
<dbReference type="GO" id="GO:0045088">
    <property type="term" value="P:regulation of innate immune response"/>
    <property type="evidence" value="ECO:0000318"/>
    <property type="project" value="GO_Central"/>
</dbReference>
<dbReference type="VEuPathDB" id="TriTrypDB:LMJSD75_310021400"/>
<dbReference type="VEuPathDB" id="TriTrypDB:LmjF.31.1445"/>
<dbReference type="Proteomes" id="UP000000542">
    <property type="component" value="Chromosome 31"/>
</dbReference>
<feature type="signal peptide" evidence="3">
    <location>
        <begin position="1"/>
        <end position="30"/>
    </location>
</feature>